<dbReference type="Pfam" id="PF03648">
    <property type="entry name" value="Glyco_hydro_67N"/>
    <property type="match status" value="1"/>
</dbReference>
<dbReference type="PANTHER" id="PTHR39207:SF1">
    <property type="entry name" value="ALPHA-GLUCURONIDASE A"/>
    <property type="match status" value="1"/>
</dbReference>
<dbReference type="PANTHER" id="PTHR39207">
    <property type="entry name" value="ALPHA-GLUCURONIDASE A"/>
    <property type="match status" value="1"/>
</dbReference>
<dbReference type="Gene3D" id="3.30.379.10">
    <property type="entry name" value="Chitobiase/beta-hexosaminidase domain 2-like"/>
    <property type="match status" value="1"/>
</dbReference>
<name>A0A1S8TMW5_9CLOT</name>
<comment type="catalytic activity">
    <reaction evidence="9">
        <text>Hydrolysis of (1-&gt;2)-alpha-D-(4-O-methyl)glucuronosyl links in the main chain of hardwood xylans.</text>
        <dbReference type="EC" id="3.2.1.131"/>
    </reaction>
</comment>
<dbReference type="STRING" id="29367.CLPUN_18230"/>
<evidence type="ECO:0000259" key="11">
    <source>
        <dbReference type="Pfam" id="PF07477"/>
    </source>
</evidence>
<evidence type="ECO:0000259" key="12">
    <source>
        <dbReference type="Pfam" id="PF07488"/>
    </source>
</evidence>
<dbReference type="RefSeq" id="WP_077846987.1">
    <property type="nucleotide sequence ID" value="NZ_LZZM01000119.1"/>
</dbReference>
<dbReference type="InterPro" id="IPR011099">
    <property type="entry name" value="Glyco_hydro_67_C"/>
</dbReference>
<keyword evidence="6 9" id="KW-0624">Polysaccharide degradation</keyword>
<evidence type="ECO:0000313" key="14">
    <source>
        <dbReference type="Proteomes" id="UP000190890"/>
    </source>
</evidence>
<sequence length="719" mass="83262">MVNKKSNMYQNWLSHREIKKSCYKEYINNILVLNHSEIIESAVSELKNAFVQIQDENEIQNICEDEKEIEGNKFIKLYIEQNNKLINEGYKIEYIKTDDKRECIRICAKDDNGILYGVFTLLRLLGQNYDFKSKEIIDNPKKNIRIVNHWDNIDGTVERGFAGSSVLFESCRNKKIMKEVMNAIGGIAAANEVLRKAFNDKYKVADDLERINDYARMLSSVGINGIIINNTNVHKAETYLIDDKISIVKIISEIMQRWGVKTYLSINFASPITLGDLQTADPLDNEVIEWWRKKAEYVYSVLPNLGGFMVKADSEGRPGPFTYGRNHADGANMLASALSKYGGVLIWRCFVYNCRQDWRDYTIDRAKAAYDCFSPLDGHFLDNVYLQIKNGPMDFQVREPITPLFGAMNNTNKLMEFQITQEYTGQQKHVCFLIPWWKEILNQPTYGEDIKKEIIENFNLNLVNENNITNSSCMAKRINGIAAIVNIGNDENWTGHFLAQANIYGYGRLAWNSDISIKQIVEEWIKLTFGDNPLVMNNISEILMTSWETYEKYTSPLGIGWMVAPGHHYEPDVDGYEFSPWGTYHRADCNGIGIDRTFESGTGYTEQYNEPLKSLYNNLETCPDELLLFFHHVSYNHVLKSGKTVIQHIYDTHFEGYELVKEFIYKWEALKGLVDQDIYEQTLERLKIQLDSAENWKDQINTYFYRISGIEDEKGRKIY</sequence>
<organism evidence="13 14">
    <name type="scientific">Clostridium puniceum</name>
    <dbReference type="NCBI Taxonomy" id="29367"/>
    <lineage>
        <taxon>Bacteria</taxon>
        <taxon>Bacillati</taxon>
        <taxon>Bacillota</taxon>
        <taxon>Clostridia</taxon>
        <taxon>Eubacteriales</taxon>
        <taxon>Clostridiaceae</taxon>
        <taxon>Clostridium</taxon>
    </lineage>
</organism>
<dbReference type="GO" id="GO:0046559">
    <property type="term" value="F:alpha-glucuronidase activity"/>
    <property type="evidence" value="ECO:0007669"/>
    <property type="project" value="InterPro"/>
</dbReference>
<dbReference type="PIRSF" id="PIRSF029900">
    <property type="entry name" value="Alpha-glucuronds"/>
    <property type="match status" value="1"/>
</dbReference>
<feature type="domain" description="Alpha glucuronidase N-terminal" evidence="10">
    <location>
        <begin position="12"/>
        <end position="121"/>
    </location>
</feature>
<feature type="active site" description="Proton acceptor" evidence="8">
    <location>
        <position position="422"/>
    </location>
</feature>
<evidence type="ECO:0000259" key="10">
    <source>
        <dbReference type="Pfam" id="PF03648"/>
    </source>
</evidence>
<dbReference type="GO" id="GO:0045493">
    <property type="term" value="P:xylan catabolic process"/>
    <property type="evidence" value="ECO:0007669"/>
    <property type="project" value="UniProtKB-KW"/>
</dbReference>
<evidence type="ECO:0000256" key="5">
    <source>
        <dbReference type="ARBA" id="ARBA00023295"/>
    </source>
</evidence>
<keyword evidence="4 9" id="KW-0119">Carbohydrate metabolism</keyword>
<feature type="domain" description="Glycosyl hydrolase family 67 catalytic" evidence="12">
    <location>
        <begin position="128"/>
        <end position="493"/>
    </location>
</feature>
<evidence type="ECO:0000313" key="13">
    <source>
        <dbReference type="EMBL" id="OOM78775.1"/>
    </source>
</evidence>
<feature type="domain" description="Glycosyl hydrolase family 67 C-terminal" evidence="11">
    <location>
        <begin position="494"/>
        <end position="716"/>
    </location>
</feature>
<dbReference type="Pfam" id="PF07488">
    <property type="entry name" value="Glyco_hydro_67M"/>
    <property type="match status" value="1"/>
</dbReference>
<evidence type="ECO:0000256" key="8">
    <source>
        <dbReference type="PIRSR" id="PIRSR029900-1"/>
    </source>
</evidence>
<dbReference type="GO" id="GO:0033939">
    <property type="term" value="F:xylan alpha-1,2-glucuronosidase activity"/>
    <property type="evidence" value="ECO:0007669"/>
    <property type="project" value="UniProtKB-EC"/>
</dbReference>
<evidence type="ECO:0000256" key="4">
    <source>
        <dbReference type="ARBA" id="ARBA00023277"/>
    </source>
</evidence>
<keyword evidence="5 7" id="KW-0326">Glycosidase</keyword>
<accession>A0A1S8TMW5</accession>
<feature type="active site" description="Proton acceptor" evidence="8">
    <location>
        <position position="394"/>
    </location>
</feature>
<comment type="caution">
    <text evidence="13">The sequence shown here is derived from an EMBL/GenBank/DDBJ whole genome shotgun (WGS) entry which is preliminary data.</text>
</comment>
<dbReference type="InterPro" id="IPR017853">
    <property type="entry name" value="GH"/>
</dbReference>
<proteinExistence type="inferred from homology"/>
<dbReference type="InterPro" id="IPR011395">
    <property type="entry name" value="Glyco_hydro_67_aGlcAse"/>
</dbReference>
<dbReference type="InterPro" id="IPR037054">
    <property type="entry name" value="A-glucoronidase_C_sf"/>
</dbReference>
<evidence type="ECO:0000256" key="3">
    <source>
        <dbReference type="ARBA" id="ARBA00022801"/>
    </source>
</evidence>
<dbReference type="InterPro" id="IPR011100">
    <property type="entry name" value="Glyco_hydro_67_cat"/>
</dbReference>
<protein>
    <recommendedName>
        <fullName evidence="9">Xylan alpha-1,2-glucuronidase</fullName>
        <ecNumber evidence="9">3.2.1.131</ecNumber>
    </recommendedName>
</protein>
<dbReference type="OrthoDB" id="339499at2"/>
<reference evidence="13 14" key="1">
    <citation type="submission" date="2016-05" db="EMBL/GenBank/DDBJ databases">
        <title>Microbial solvent formation.</title>
        <authorList>
            <person name="Poehlein A."/>
            <person name="Montoya Solano J.D."/>
            <person name="Flitsch S."/>
            <person name="Krabben P."/>
            <person name="Duerre P."/>
            <person name="Daniel R."/>
        </authorList>
    </citation>
    <scope>NUCLEOTIDE SEQUENCE [LARGE SCALE GENOMIC DNA]</scope>
    <source>
        <strain evidence="13 14">DSM 2619</strain>
    </source>
</reference>
<dbReference type="Pfam" id="PF07477">
    <property type="entry name" value="Glyco_hydro_67C"/>
    <property type="match status" value="1"/>
</dbReference>
<evidence type="ECO:0000256" key="1">
    <source>
        <dbReference type="ARBA" id="ARBA00008833"/>
    </source>
</evidence>
<dbReference type="AlphaFoldDB" id="A0A1S8TMW5"/>
<dbReference type="SUPFAM" id="SSF51445">
    <property type="entry name" value="(Trans)glycosidases"/>
    <property type="match status" value="1"/>
</dbReference>
<dbReference type="InterPro" id="IPR005154">
    <property type="entry name" value="Glyco_hydro_67_aGlcAse_N"/>
</dbReference>
<evidence type="ECO:0000256" key="6">
    <source>
        <dbReference type="ARBA" id="ARBA00023326"/>
    </source>
</evidence>
<dbReference type="EMBL" id="LZZM01000119">
    <property type="protein sequence ID" value="OOM78775.1"/>
    <property type="molecule type" value="Genomic_DNA"/>
</dbReference>
<dbReference type="Gene3D" id="3.20.20.80">
    <property type="entry name" value="Glycosidases"/>
    <property type="match status" value="1"/>
</dbReference>
<keyword evidence="2 7" id="KW-0858">Xylan degradation</keyword>
<dbReference type="SUPFAM" id="SSF55545">
    <property type="entry name" value="beta-N-acetylhexosaminidase-like domain"/>
    <property type="match status" value="1"/>
</dbReference>
<feature type="active site" description="Proton donor" evidence="8">
    <location>
        <position position="315"/>
    </location>
</feature>
<dbReference type="Proteomes" id="UP000190890">
    <property type="component" value="Unassembled WGS sequence"/>
</dbReference>
<dbReference type="Gene3D" id="3.90.1330.10">
    <property type="entry name" value="Alpha-glucuronidase, C-terminal domain"/>
    <property type="match status" value="1"/>
</dbReference>
<evidence type="ECO:0000256" key="7">
    <source>
        <dbReference type="PIRNR" id="PIRNR029900"/>
    </source>
</evidence>
<keyword evidence="3 7" id="KW-0378">Hydrolase</keyword>
<comment type="subunit">
    <text evidence="9">Homodimer.</text>
</comment>
<dbReference type="GO" id="GO:0005576">
    <property type="term" value="C:extracellular region"/>
    <property type="evidence" value="ECO:0007669"/>
    <property type="project" value="InterPro"/>
</dbReference>
<dbReference type="InterPro" id="IPR029018">
    <property type="entry name" value="Hex-like_dom2"/>
</dbReference>
<comment type="similarity">
    <text evidence="1 7 9">Belongs to the glycosyl hydrolase 67 family.</text>
</comment>
<dbReference type="EC" id="3.2.1.131" evidence="9"/>
<gene>
    <name evidence="13" type="primary">aguA_1</name>
    <name evidence="13" type="ORF">CLPUN_18230</name>
</gene>
<evidence type="ECO:0000256" key="9">
    <source>
        <dbReference type="RuleBase" id="RU361198"/>
    </source>
</evidence>
<keyword evidence="14" id="KW-1185">Reference proteome</keyword>
<evidence type="ECO:0000256" key="2">
    <source>
        <dbReference type="ARBA" id="ARBA00022651"/>
    </source>
</evidence>